<reference evidence="2" key="1">
    <citation type="journal article" date="2018" name="BMC Genomics">
        <title>Genomic insights into host adaptation between the wheat stripe rust pathogen (Puccinia striiformis f. sp. tritici) and the barley stripe rust pathogen (Puccinia striiformis f. sp. hordei).</title>
        <authorList>
            <person name="Xia C."/>
            <person name="Wang M."/>
            <person name="Yin C."/>
            <person name="Cornejo O.E."/>
            <person name="Hulbert S.H."/>
            <person name="Chen X."/>
        </authorList>
    </citation>
    <scope>NUCLEOTIDE SEQUENCE [LARGE SCALE GENOMIC DNA]</scope>
    <source>
        <strain evidence="2">93-210</strain>
    </source>
</reference>
<sequence>MVVCIQALHSLRDNGDMQPFNFNSDKSLLGSGCPPNNYTPSLKQTSSYIQIRPIKALPRLSRNISWAGEDQPTQSGVQSSDLKPTINQQFVIDWSSFRPNSDLDLPPLILGRYATVSTRDTRTSNPTLSNLQPASKSRAQQQVIPQQQFSSQDCNSGRSHLGFFKLKTYDGEWPADTWLIPSMRTTLPGIEEEKSTSEANYQSSSPNLRADINFPEIPEIESDLDVNENFPVLCSALDFIPEPLNRSVEDDLREQVYDTQTDGMPDEQGGSFGWAIDQEVGLREEMMQSGRTYELRRKSSLNHSDDEKSRRTGIPDKAETDWVRRFLRPAVCFNRSSPEAFIVVNR</sequence>
<accession>A0ACC0DNZ5</accession>
<protein>
    <submittedName>
        <fullName evidence="1">Uncharacterized protein</fullName>
    </submittedName>
</protein>
<dbReference type="EMBL" id="CM045882">
    <property type="protein sequence ID" value="KAI7935716.1"/>
    <property type="molecule type" value="Genomic_DNA"/>
</dbReference>
<evidence type="ECO:0000313" key="1">
    <source>
        <dbReference type="EMBL" id="KAI7935716.1"/>
    </source>
</evidence>
<organism evidence="1 2">
    <name type="scientific">Puccinia striiformis f. sp. tritici</name>
    <dbReference type="NCBI Taxonomy" id="168172"/>
    <lineage>
        <taxon>Eukaryota</taxon>
        <taxon>Fungi</taxon>
        <taxon>Dikarya</taxon>
        <taxon>Basidiomycota</taxon>
        <taxon>Pucciniomycotina</taxon>
        <taxon>Pucciniomycetes</taxon>
        <taxon>Pucciniales</taxon>
        <taxon>Pucciniaceae</taxon>
        <taxon>Puccinia</taxon>
    </lineage>
</organism>
<keyword evidence="2" id="KW-1185">Reference proteome</keyword>
<reference evidence="1 2" key="3">
    <citation type="journal article" date="2022" name="Microbiol. Spectr.">
        <title>Folding features and dynamics of 3D genome architecture in plant fungal pathogens.</title>
        <authorList>
            <person name="Xia C."/>
        </authorList>
    </citation>
    <scope>NUCLEOTIDE SEQUENCE [LARGE SCALE GENOMIC DNA]</scope>
    <source>
        <strain evidence="1 2">93-210</strain>
    </source>
</reference>
<proteinExistence type="predicted"/>
<evidence type="ECO:0000313" key="2">
    <source>
        <dbReference type="Proteomes" id="UP001060170"/>
    </source>
</evidence>
<gene>
    <name evidence="1" type="ORF">MJO28_016587</name>
</gene>
<reference evidence="2" key="2">
    <citation type="journal article" date="2018" name="Mol. Plant Microbe Interact.">
        <title>Genome sequence resources for the wheat stripe rust pathogen (Puccinia striiformis f. sp. tritici) and the barley stripe rust pathogen (Puccinia striiformis f. sp. hordei).</title>
        <authorList>
            <person name="Xia C."/>
            <person name="Wang M."/>
            <person name="Yin C."/>
            <person name="Cornejo O.E."/>
            <person name="Hulbert S.H."/>
            <person name="Chen X."/>
        </authorList>
    </citation>
    <scope>NUCLEOTIDE SEQUENCE [LARGE SCALE GENOMIC DNA]</scope>
    <source>
        <strain evidence="2">93-210</strain>
    </source>
</reference>
<dbReference type="Proteomes" id="UP001060170">
    <property type="component" value="Chromosome 18"/>
</dbReference>
<name>A0ACC0DNZ5_9BASI</name>
<comment type="caution">
    <text evidence="1">The sequence shown here is derived from an EMBL/GenBank/DDBJ whole genome shotgun (WGS) entry which is preliminary data.</text>
</comment>